<sequence length="547" mass="60765">MLMTDTFRDAASCWKVILSDVERNRGLLSRIEQFARENTAPSPVVFGTSGWRGEIGTDFTFNNVRIVTEALIEMFRSDDSAVIREIGAGDFGEIRRRGVIVGHDNRFLGREFAMEVIGRLQRAGIRTWYAGEATTPEFSAGIEMTGAACSINLTPSHNPANYAGFKFNPADGGPAGTGITSKIEEIANRMMGESLILEPVLPDGGPEKVERIDLLHLYQQFIRERGTVNLDRVRDFIDREDCFICVDTVHGAARGRVEYLVGTSGKITCLRTTDDYLFGGIAPEPSEKNMEGVERVLKGNSARFKLGVIMDPDGDRIRYSDGTMQIPMNYFGAMALHFLHVYKKIPGVVAKSVGTSNFVSAIAEKLGVPVGETRVGFKNFRHYLLRSSPERAIIAFEESDGISGYNNTLEKDALFGFLLAVEMMAATGKSLGEYLHSLMEEFGHYYPDRSGIEVDRSLVGEPLVEKLSVIREKYPKGTVTEIGGKKRMVKDLITVDGTKVIFDDGSWLMIRPSGTEPKVRFYIEARTVEGKKEIFEAAERITREALR</sequence>
<dbReference type="EMBL" id="JAIOIV010000136">
    <property type="protein sequence ID" value="MBZ0158155.1"/>
    <property type="molecule type" value="Genomic_DNA"/>
</dbReference>
<feature type="domain" description="Alpha-D-phosphohexomutase C-terminal" evidence="6">
    <location>
        <begin position="485"/>
        <end position="537"/>
    </location>
</feature>
<dbReference type="Proteomes" id="UP000705867">
    <property type="component" value="Unassembled WGS sequence"/>
</dbReference>
<evidence type="ECO:0000313" key="9">
    <source>
        <dbReference type="EMBL" id="MBZ0158155.1"/>
    </source>
</evidence>
<dbReference type="Gene3D" id="3.30.310.50">
    <property type="entry name" value="Alpha-D-phosphohexomutase, C-terminal domain"/>
    <property type="match status" value="1"/>
</dbReference>
<evidence type="ECO:0000259" key="6">
    <source>
        <dbReference type="Pfam" id="PF00408"/>
    </source>
</evidence>
<dbReference type="GO" id="GO:0008973">
    <property type="term" value="F:phosphopentomutase activity"/>
    <property type="evidence" value="ECO:0007669"/>
    <property type="project" value="TreeGrafter"/>
</dbReference>
<accession>A0A953SDG4</accession>
<evidence type="ECO:0000256" key="1">
    <source>
        <dbReference type="ARBA" id="ARBA00001946"/>
    </source>
</evidence>
<dbReference type="Pfam" id="PF02878">
    <property type="entry name" value="PGM_PMM_I"/>
    <property type="match status" value="1"/>
</dbReference>
<dbReference type="InterPro" id="IPR036900">
    <property type="entry name" value="A-D-PHexomutase_C_sf"/>
</dbReference>
<evidence type="ECO:0000256" key="5">
    <source>
        <dbReference type="ARBA" id="ARBA00023235"/>
    </source>
</evidence>
<dbReference type="Gene3D" id="3.40.120.10">
    <property type="entry name" value="Alpha-D-Glucose-1,6-Bisphosphate, subunit A, domain 3"/>
    <property type="match status" value="3"/>
</dbReference>
<name>A0A953SDG4_9BACT</name>
<dbReference type="InterPro" id="IPR016055">
    <property type="entry name" value="A-D-PHexomutase_a/b/a-I/II/III"/>
</dbReference>
<dbReference type="PANTHER" id="PTHR45745:SF1">
    <property type="entry name" value="PHOSPHOGLUCOMUTASE 2B-RELATED"/>
    <property type="match status" value="1"/>
</dbReference>
<feature type="domain" description="Alpha-D-phosphohexomutase alpha/beta/alpha" evidence="8">
    <location>
        <begin position="332"/>
        <end position="442"/>
    </location>
</feature>
<dbReference type="InterPro" id="IPR005844">
    <property type="entry name" value="A-D-PHexomutase_a/b/a-I"/>
</dbReference>
<dbReference type="Pfam" id="PF00408">
    <property type="entry name" value="PGM_PMM_IV"/>
    <property type="match status" value="1"/>
</dbReference>
<evidence type="ECO:0000313" key="10">
    <source>
        <dbReference type="Proteomes" id="UP000705867"/>
    </source>
</evidence>
<dbReference type="InterPro" id="IPR005846">
    <property type="entry name" value="A-D-PHexomutase_a/b/a-III"/>
</dbReference>
<dbReference type="GO" id="GO:0006166">
    <property type="term" value="P:purine ribonucleoside salvage"/>
    <property type="evidence" value="ECO:0007669"/>
    <property type="project" value="TreeGrafter"/>
</dbReference>
<evidence type="ECO:0000256" key="4">
    <source>
        <dbReference type="ARBA" id="ARBA00022842"/>
    </source>
</evidence>
<organism evidence="9 10">
    <name type="scientific">Candidatus Nitrobium versatile</name>
    <dbReference type="NCBI Taxonomy" id="2884831"/>
    <lineage>
        <taxon>Bacteria</taxon>
        <taxon>Pseudomonadati</taxon>
        <taxon>Nitrospirota</taxon>
        <taxon>Nitrospiria</taxon>
        <taxon>Nitrospirales</taxon>
        <taxon>Nitrospiraceae</taxon>
        <taxon>Candidatus Nitrobium</taxon>
    </lineage>
</organism>
<dbReference type="PROSITE" id="PS00710">
    <property type="entry name" value="PGM_PMM"/>
    <property type="match status" value="1"/>
</dbReference>
<proteinExistence type="inferred from homology"/>
<dbReference type="PANTHER" id="PTHR45745">
    <property type="entry name" value="PHOSPHOMANNOMUTASE 45A"/>
    <property type="match status" value="1"/>
</dbReference>
<dbReference type="InterPro" id="IPR005843">
    <property type="entry name" value="A-D-PHexomutase_C"/>
</dbReference>
<reference evidence="9" key="1">
    <citation type="journal article" date="2021" name="bioRxiv">
        <title>Unraveling nitrogen, sulfur and carbon metabolic pathways and microbial community transcriptional responses to substrate deprivation and toxicity stresses in a bioreactor mimicking anoxic brackish coastal sediment conditions.</title>
        <authorList>
            <person name="Martins P.D."/>
            <person name="Echeveste M.J."/>
            <person name="Arshad A."/>
            <person name="Kurth J."/>
            <person name="Ouboter H."/>
            <person name="Jetten M.S.M."/>
            <person name="Welte C.U."/>
        </authorList>
    </citation>
    <scope>NUCLEOTIDE SEQUENCE</scope>
    <source>
        <strain evidence="9">MAG_39</strain>
    </source>
</reference>
<feature type="domain" description="Alpha-D-phosphohexomutase alpha/beta/alpha" evidence="7">
    <location>
        <begin position="45"/>
        <end position="189"/>
    </location>
</feature>
<keyword evidence="3" id="KW-0479">Metal-binding</keyword>
<dbReference type="SUPFAM" id="SSF53738">
    <property type="entry name" value="Phosphoglucomutase, first 3 domains"/>
    <property type="match status" value="3"/>
</dbReference>
<reference evidence="9" key="2">
    <citation type="submission" date="2021-08" db="EMBL/GenBank/DDBJ databases">
        <authorList>
            <person name="Dalcin Martins P."/>
        </authorList>
    </citation>
    <scope>NUCLEOTIDE SEQUENCE</scope>
    <source>
        <strain evidence="9">MAG_39</strain>
    </source>
</reference>
<dbReference type="AlphaFoldDB" id="A0A953SDG4"/>
<dbReference type="GO" id="GO:0005975">
    <property type="term" value="P:carbohydrate metabolic process"/>
    <property type="evidence" value="ECO:0007669"/>
    <property type="project" value="InterPro"/>
</dbReference>
<keyword evidence="4" id="KW-0460">Magnesium</keyword>
<comment type="similarity">
    <text evidence="2">Belongs to the phosphohexose mutase family.</text>
</comment>
<dbReference type="Pfam" id="PF02880">
    <property type="entry name" value="PGM_PMM_III"/>
    <property type="match status" value="1"/>
</dbReference>
<keyword evidence="5" id="KW-0413">Isomerase</keyword>
<evidence type="ECO:0000259" key="7">
    <source>
        <dbReference type="Pfam" id="PF02878"/>
    </source>
</evidence>
<evidence type="ECO:0000259" key="8">
    <source>
        <dbReference type="Pfam" id="PF02880"/>
    </source>
</evidence>
<dbReference type="SUPFAM" id="SSF55957">
    <property type="entry name" value="Phosphoglucomutase, C-terminal domain"/>
    <property type="match status" value="1"/>
</dbReference>
<evidence type="ECO:0000256" key="3">
    <source>
        <dbReference type="ARBA" id="ARBA00022723"/>
    </source>
</evidence>
<comment type="cofactor">
    <cofactor evidence="1">
        <name>Mg(2+)</name>
        <dbReference type="ChEBI" id="CHEBI:18420"/>
    </cofactor>
</comment>
<comment type="caution">
    <text evidence="9">The sequence shown here is derived from an EMBL/GenBank/DDBJ whole genome shotgun (WGS) entry which is preliminary data.</text>
</comment>
<protein>
    <submittedName>
        <fullName evidence="9">Phosphomannomutase</fullName>
    </submittedName>
</protein>
<gene>
    <name evidence="9" type="ORF">K8I29_18305</name>
</gene>
<dbReference type="GO" id="GO:0000287">
    <property type="term" value="F:magnesium ion binding"/>
    <property type="evidence" value="ECO:0007669"/>
    <property type="project" value="InterPro"/>
</dbReference>
<dbReference type="InterPro" id="IPR016066">
    <property type="entry name" value="A-D-PHexomutase_CS"/>
</dbReference>
<evidence type="ECO:0000256" key="2">
    <source>
        <dbReference type="ARBA" id="ARBA00010231"/>
    </source>
</evidence>